<keyword evidence="7" id="KW-1185">Reference proteome</keyword>
<dbReference type="InterPro" id="IPR000048">
    <property type="entry name" value="IQ_motif_EF-hand-BS"/>
</dbReference>
<dbReference type="InterPro" id="IPR025064">
    <property type="entry name" value="DUF4005"/>
</dbReference>
<sequence length="391" mass="43514">MGRATRWLKRLFGINSKEKDGMEYSVQPKDKRRWRSGPLVRDGTVLCHNFTTMPPNITPAEAAWLRSFYSEPDNEQKQHARAVAAATAVAADAAVAAAQAAAAVVRLTSQGREKWAAAKIQTAFRGYLARKAFRALKGLVKIQALARGFLVRKQAAATLHSMQALIRAQASVRAQKTRRFINNDESFHSQFKARKSLEKFDEHPTWSLLDSKRLSPSFGAATNAVDESPKIVEMDTKSRSKRANTNTWMSEYSNDEDDYSSAKAISSPFPFQISTLPDTMNFADQERDFSTAQSTPRFATSAQSVCGESNLGYMANTQSFKSKRRSQSAPKQRPEPGPKRRPSLHELMGTRNSLNGIRMQISCSQAQQAINFKNAIVGKLGNSSNFVRERV</sequence>
<dbReference type="PANTHER" id="PTHR32295">
    <property type="entry name" value="IQ-DOMAIN 5-RELATED"/>
    <property type="match status" value="1"/>
</dbReference>
<proteinExistence type="inferred from homology"/>
<name>A0ABR0WXG2_REHGL</name>
<comment type="subunit">
    <text evidence="3">Binds to multiple calmodulin (CaM) in the presence of Ca(2+) and CaM-like proteins.</text>
</comment>
<evidence type="ECO:0000313" key="6">
    <source>
        <dbReference type="EMBL" id="KAK6151854.1"/>
    </source>
</evidence>
<dbReference type="Pfam" id="PF00612">
    <property type="entry name" value="IQ"/>
    <property type="match status" value="2"/>
</dbReference>
<reference evidence="6 7" key="1">
    <citation type="journal article" date="2021" name="Comput. Struct. Biotechnol. J.">
        <title>De novo genome assembly of the potent medicinal plant Rehmannia glutinosa using nanopore technology.</title>
        <authorList>
            <person name="Ma L."/>
            <person name="Dong C."/>
            <person name="Song C."/>
            <person name="Wang X."/>
            <person name="Zheng X."/>
            <person name="Niu Y."/>
            <person name="Chen S."/>
            <person name="Feng W."/>
        </authorList>
    </citation>
    <scope>NUCLEOTIDE SEQUENCE [LARGE SCALE GENOMIC DNA]</scope>
    <source>
        <strain evidence="6">DH-2019</strain>
    </source>
</reference>
<evidence type="ECO:0000256" key="2">
    <source>
        <dbReference type="ARBA" id="ARBA00024341"/>
    </source>
</evidence>
<comment type="similarity">
    <text evidence="2">Belongs to the IQD family.</text>
</comment>
<keyword evidence="1" id="KW-0112">Calmodulin-binding</keyword>
<dbReference type="CDD" id="cd23767">
    <property type="entry name" value="IQCD"/>
    <property type="match status" value="1"/>
</dbReference>
<evidence type="ECO:0000256" key="1">
    <source>
        <dbReference type="ARBA" id="ARBA00022860"/>
    </source>
</evidence>
<feature type="domain" description="DUF4005" evidence="5">
    <location>
        <begin position="290"/>
        <end position="355"/>
    </location>
</feature>
<dbReference type="PROSITE" id="PS50096">
    <property type="entry name" value="IQ"/>
    <property type="match status" value="2"/>
</dbReference>
<feature type="region of interest" description="Disordered" evidence="4">
    <location>
        <begin position="318"/>
        <end position="345"/>
    </location>
</feature>
<dbReference type="Pfam" id="PF13178">
    <property type="entry name" value="DUF4005"/>
    <property type="match status" value="1"/>
</dbReference>
<evidence type="ECO:0000259" key="5">
    <source>
        <dbReference type="Pfam" id="PF13178"/>
    </source>
</evidence>
<comment type="caution">
    <text evidence="6">The sequence shown here is derived from an EMBL/GenBank/DDBJ whole genome shotgun (WGS) entry which is preliminary data.</text>
</comment>
<dbReference type="Gene3D" id="1.20.5.190">
    <property type="match status" value="1"/>
</dbReference>
<accession>A0ABR0WXG2</accession>
<evidence type="ECO:0000313" key="7">
    <source>
        <dbReference type="Proteomes" id="UP001318860"/>
    </source>
</evidence>
<dbReference type="Proteomes" id="UP001318860">
    <property type="component" value="Unassembled WGS sequence"/>
</dbReference>
<dbReference type="SMART" id="SM00015">
    <property type="entry name" value="IQ"/>
    <property type="match status" value="2"/>
</dbReference>
<organism evidence="6 7">
    <name type="scientific">Rehmannia glutinosa</name>
    <name type="common">Chinese foxglove</name>
    <dbReference type="NCBI Taxonomy" id="99300"/>
    <lineage>
        <taxon>Eukaryota</taxon>
        <taxon>Viridiplantae</taxon>
        <taxon>Streptophyta</taxon>
        <taxon>Embryophyta</taxon>
        <taxon>Tracheophyta</taxon>
        <taxon>Spermatophyta</taxon>
        <taxon>Magnoliopsida</taxon>
        <taxon>eudicotyledons</taxon>
        <taxon>Gunneridae</taxon>
        <taxon>Pentapetalae</taxon>
        <taxon>asterids</taxon>
        <taxon>lamiids</taxon>
        <taxon>Lamiales</taxon>
        <taxon>Orobanchaceae</taxon>
        <taxon>Rehmannieae</taxon>
        <taxon>Rehmannia</taxon>
    </lineage>
</organism>
<dbReference type="PANTHER" id="PTHR32295:SF10">
    <property type="entry name" value="PROTEIN IQ-DOMAIN 25"/>
    <property type="match status" value="1"/>
</dbReference>
<evidence type="ECO:0000256" key="3">
    <source>
        <dbReference type="ARBA" id="ARBA00024378"/>
    </source>
</evidence>
<gene>
    <name evidence="6" type="ORF">DH2020_014489</name>
</gene>
<dbReference type="EMBL" id="JABTTQ020000007">
    <property type="protein sequence ID" value="KAK6151854.1"/>
    <property type="molecule type" value="Genomic_DNA"/>
</dbReference>
<evidence type="ECO:0000256" key="4">
    <source>
        <dbReference type="SAM" id="MobiDB-lite"/>
    </source>
</evidence>
<protein>
    <recommendedName>
        <fullName evidence="5">DUF4005 domain-containing protein</fullName>
    </recommendedName>
</protein>